<gene>
    <name evidence="2" type="ORF">K431DRAFT_281545</name>
</gene>
<dbReference type="OrthoDB" id="3595585at2759"/>
<evidence type="ECO:0000313" key="2">
    <source>
        <dbReference type="EMBL" id="KAF2725068.1"/>
    </source>
</evidence>
<feature type="region of interest" description="Disordered" evidence="1">
    <location>
        <begin position="96"/>
        <end position="236"/>
    </location>
</feature>
<organism evidence="2 3">
    <name type="scientific">Polychaeton citri CBS 116435</name>
    <dbReference type="NCBI Taxonomy" id="1314669"/>
    <lineage>
        <taxon>Eukaryota</taxon>
        <taxon>Fungi</taxon>
        <taxon>Dikarya</taxon>
        <taxon>Ascomycota</taxon>
        <taxon>Pezizomycotina</taxon>
        <taxon>Dothideomycetes</taxon>
        <taxon>Dothideomycetidae</taxon>
        <taxon>Capnodiales</taxon>
        <taxon>Capnodiaceae</taxon>
        <taxon>Polychaeton</taxon>
    </lineage>
</organism>
<feature type="region of interest" description="Disordered" evidence="1">
    <location>
        <begin position="248"/>
        <end position="514"/>
    </location>
</feature>
<dbReference type="EMBL" id="MU003769">
    <property type="protein sequence ID" value="KAF2725068.1"/>
    <property type="molecule type" value="Genomic_DNA"/>
</dbReference>
<feature type="compositionally biased region" description="Low complexity" evidence="1">
    <location>
        <begin position="380"/>
        <end position="392"/>
    </location>
</feature>
<feature type="compositionally biased region" description="Basic and acidic residues" evidence="1">
    <location>
        <begin position="210"/>
        <end position="223"/>
    </location>
</feature>
<protein>
    <recommendedName>
        <fullName evidence="4">RRM domain-containing protein</fullName>
    </recommendedName>
</protein>
<feature type="compositionally biased region" description="Basic residues" evidence="1">
    <location>
        <begin position="108"/>
        <end position="121"/>
    </location>
</feature>
<accession>A0A9P4UTV2</accession>
<feature type="compositionally biased region" description="Low complexity" evidence="1">
    <location>
        <begin position="318"/>
        <end position="338"/>
    </location>
</feature>
<evidence type="ECO:0008006" key="4">
    <source>
        <dbReference type="Google" id="ProtNLM"/>
    </source>
</evidence>
<dbReference type="AlphaFoldDB" id="A0A9P4UTV2"/>
<comment type="caution">
    <text evidence="2">The sequence shown here is derived from an EMBL/GenBank/DDBJ whole genome shotgun (WGS) entry which is preliminary data.</text>
</comment>
<keyword evidence="3" id="KW-1185">Reference proteome</keyword>
<feature type="compositionally biased region" description="Basic and acidic residues" evidence="1">
    <location>
        <begin position="147"/>
        <end position="164"/>
    </location>
</feature>
<proteinExistence type="predicted"/>
<feature type="compositionally biased region" description="Basic and acidic residues" evidence="1">
    <location>
        <begin position="122"/>
        <end position="135"/>
    </location>
</feature>
<evidence type="ECO:0000313" key="3">
    <source>
        <dbReference type="Proteomes" id="UP000799441"/>
    </source>
</evidence>
<feature type="compositionally biased region" description="Polar residues" evidence="1">
    <location>
        <begin position="293"/>
        <end position="312"/>
    </location>
</feature>
<feature type="compositionally biased region" description="Polar residues" evidence="1">
    <location>
        <begin position="497"/>
        <end position="506"/>
    </location>
</feature>
<sequence length="552" mass="62049">MLSHDNSSSTRRIRLHITPFNPQLRDRIIPPSLQPQASNYSFHAVSTFSELGFGYVELPAMDAEKLKNKLNGTTLKGAKVRIEEAKPEKKRKVLEAEVGGEVEEQERRARKKARKEEKKRKREDGVIPGHELEKGRHVKRGWTEGTGESKIKSKERKEEKKDGSEPITVSDVPASTVKDRKLKFKTVVPDNVKHVDVTMKSKSKKRRSKEKGPREKYVVEEFKKHKRTQDQPLKSGIKKRILYEDGKGWIDEDGVVVEPERSSRNKRVKSSHGRDKSPDPVDTTEPQLHTKDTSPAMSSLPSSTAQPQQEQSKPLALSSSPTPSSASESDEASSSVSSNDHEESETSQEPNSPEQTGQVVQSEQTPEVHPLEALFKRNAPTNDSSDTNTPTSKPRPTPIHTSFSFFDTGPVDGSDDLDSNPGSVIMPPHTPHTKQDLEWRGLRSAAPTPDTAAIGKKFDFPFGGGSDEDDGDEGVTPDVEKEDEDVTMDLDEAAGSRQRTQSAQPQEESEFHKWFYDNRGDLNRGWKKRRREARKVVRQRENRRLTRKMGFA</sequence>
<evidence type="ECO:0000256" key="1">
    <source>
        <dbReference type="SAM" id="MobiDB-lite"/>
    </source>
</evidence>
<reference evidence="2" key="1">
    <citation type="journal article" date="2020" name="Stud. Mycol.">
        <title>101 Dothideomycetes genomes: a test case for predicting lifestyles and emergence of pathogens.</title>
        <authorList>
            <person name="Haridas S."/>
            <person name="Albert R."/>
            <person name="Binder M."/>
            <person name="Bloem J."/>
            <person name="Labutti K."/>
            <person name="Salamov A."/>
            <person name="Andreopoulos B."/>
            <person name="Baker S."/>
            <person name="Barry K."/>
            <person name="Bills G."/>
            <person name="Bluhm B."/>
            <person name="Cannon C."/>
            <person name="Castanera R."/>
            <person name="Culley D."/>
            <person name="Daum C."/>
            <person name="Ezra D."/>
            <person name="Gonzalez J."/>
            <person name="Henrissat B."/>
            <person name="Kuo A."/>
            <person name="Liang C."/>
            <person name="Lipzen A."/>
            <person name="Lutzoni F."/>
            <person name="Magnuson J."/>
            <person name="Mondo S."/>
            <person name="Nolan M."/>
            <person name="Ohm R."/>
            <person name="Pangilinan J."/>
            <person name="Park H.-J."/>
            <person name="Ramirez L."/>
            <person name="Alfaro M."/>
            <person name="Sun H."/>
            <person name="Tritt A."/>
            <person name="Yoshinaga Y."/>
            <person name="Zwiers L.-H."/>
            <person name="Turgeon B."/>
            <person name="Goodwin S."/>
            <person name="Spatafora J."/>
            <person name="Crous P."/>
            <person name="Grigoriev I."/>
        </authorList>
    </citation>
    <scope>NUCLEOTIDE SEQUENCE</scope>
    <source>
        <strain evidence="2">CBS 116435</strain>
    </source>
</reference>
<feature type="region of interest" description="Disordered" evidence="1">
    <location>
        <begin position="527"/>
        <end position="552"/>
    </location>
</feature>
<feature type="compositionally biased region" description="Basic and acidic residues" evidence="1">
    <location>
        <begin position="534"/>
        <end position="544"/>
    </location>
</feature>
<name>A0A9P4UTV2_9PEZI</name>
<feature type="compositionally biased region" description="Acidic residues" evidence="1">
    <location>
        <begin position="466"/>
        <end position="492"/>
    </location>
</feature>
<feature type="compositionally biased region" description="Polar residues" evidence="1">
    <location>
        <begin position="347"/>
        <end position="365"/>
    </location>
</feature>
<dbReference type="Proteomes" id="UP000799441">
    <property type="component" value="Unassembled WGS sequence"/>
</dbReference>